<evidence type="ECO:0000313" key="2">
    <source>
        <dbReference type="EMBL" id="GAA2328214.1"/>
    </source>
</evidence>
<dbReference type="EMBL" id="BAAARV010000004">
    <property type="protein sequence ID" value="GAA2328214.1"/>
    <property type="molecule type" value="Genomic_DNA"/>
</dbReference>
<feature type="compositionally biased region" description="Basic and acidic residues" evidence="1">
    <location>
        <begin position="25"/>
        <end position="35"/>
    </location>
</feature>
<gene>
    <name evidence="2" type="ORF">GCM10010170_004620</name>
</gene>
<feature type="compositionally biased region" description="Gly residues" evidence="1">
    <location>
        <begin position="45"/>
        <end position="54"/>
    </location>
</feature>
<organism evidence="2 3">
    <name type="scientific">Dactylosporangium salmoneum</name>
    <dbReference type="NCBI Taxonomy" id="53361"/>
    <lineage>
        <taxon>Bacteria</taxon>
        <taxon>Bacillati</taxon>
        <taxon>Actinomycetota</taxon>
        <taxon>Actinomycetes</taxon>
        <taxon>Micromonosporales</taxon>
        <taxon>Micromonosporaceae</taxon>
        <taxon>Dactylosporangium</taxon>
    </lineage>
</organism>
<evidence type="ECO:0000313" key="3">
    <source>
        <dbReference type="Proteomes" id="UP001501444"/>
    </source>
</evidence>
<accession>A0ABN3FEY2</accession>
<protein>
    <submittedName>
        <fullName evidence="2">Uncharacterized protein</fullName>
    </submittedName>
</protein>
<evidence type="ECO:0000256" key="1">
    <source>
        <dbReference type="SAM" id="MobiDB-lite"/>
    </source>
</evidence>
<sequence>MITETVRNFYQIMTCVSESVHPPHRLTDSAVHESAGRLMPPRKPLGGGGHGKGATGPSDGASIHGPVAFCLFPGSAQRDDA</sequence>
<name>A0ABN3FEY2_9ACTN</name>
<comment type="caution">
    <text evidence="2">The sequence shown here is derived from an EMBL/GenBank/DDBJ whole genome shotgun (WGS) entry which is preliminary data.</text>
</comment>
<dbReference type="Proteomes" id="UP001501444">
    <property type="component" value="Unassembled WGS sequence"/>
</dbReference>
<reference evidence="2 3" key="1">
    <citation type="journal article" date="2019" name="Int. J. Syst. Evol. Microbiol.">
        <title>The Global Catalogue of Microorganisms (GCM) 10K type strain sequencing project: providing services to taxonomists for standard genome sequencing and annotation.</title>
        <authorList>
            <consortium name="The Broad Institute Genomics Platform"/>
            <consortium name="The Broad Institute Genome Sequencing Center for Infectious Disease"/>
            <person name="Wu L."/>
            <person name="Ma J."/>
        </authorList>
    </citation>
    <scope>NUCLEOTIDE SEQUENCE [LARGE SCALE GENOMIC DNA]</scope>
    <source>
        <strain evidence="2 3">JCM 3272</strain>
    </source>
</reference>
<proteinExistence type="predicted"/>
<keyword evidence="3" id="KW-1185">Reference proteome</keyword>
<feature type="region of interest" description="Disordered" evidence="1">
    <location>
        <begin position="21"/>
        <end position="60"/>
    </location>
</feature>